<evidence type="ECO:0000256" key="5">
    <source>
        <dbReference type="ARBA" id="ARBA00022679"/>
    </source>
</evidence>
<evidence type="ECO:0000256" key="2">
    <source>
        <dbReference type="ARBA" id="ARBA00004370"/>
    </source>
</evidence>
<dbReference type="FunFam" id="1.10.287.130:FF:000002">
    <property type="entry name" value="Two-component osmosensing histidine kinase"/>
    <property type="match status" value="1"/>
</dbReference>
<accession>A0A090QJI6</accession>
<evidence type="ECO:0000256" key="6">
    <source>
        <dbReference type="ARBA" id="ARBA00022741"/>
    </source>
</evidence>
<proteinExistence type="predicted"/>
<comment type="caution">
    <text evidence="17">The sequence shown here is derived from an EMBL/GenBank/DDBJ whole genome shotgun (WGS) entry which is preliminary data.</text>
</comment>
<dbReference type="SUPFAM" id="SSF52172">
    <property type="entry name" value="CheY-like"/>
    <property type="match status" value="2"/>
</dbReference>
<dbReference type="CDD" id="cd00082">
    <property type="entry name" value="HisKA"/>
    <property type="match status" value="1"/>
</dbReference>
<dbReference type="FunFam" id="3.30.565.10:FF:000010">
    <property type="entry name" value="Sensor histidine kinase RcsC"/>
    <property type="match status" value="1"/>
</dbReference>
<dbReference type="EC" id="2.7.13.3" evidence="3"/>
<evidence type="ECO:0000313" key="18">
    <source>
        <dbReference type="Proteomes" id="UP000029227"/>
    </source>
</evidence>
<dbReference type="SMART" id="SM00448">
    <property type="entry name" value="REC"/>
    <property type="match status" value="2"/>
</dbReference>
<comment type="subcellular location">
    <subcellularLocation>
        <location evidence="2">Membrane</location>
    </subcellularLocation>
</comment>
<dbReference type="CDD" id="cd16922">
    <property type="entry name" value="HATPase_EvgS-ArcB-TorS-like"/>
    <property type="match status" value="1"/>
</dbReference>
<dbReference type="SMART" id="SM00387">
    <property type="entry name" value="HATPase_c"/>
    <property type="match status" value="1"/>
</dbReference>
<gene>
    <name evidence="17" type="ORF">JCM19237_5306</name>
</gene>
<evidence type="ECO:0000256" key="11">
    <source>
        <dbReference type="ARBA" id="ARBA00068150"/>
    </source>
</evidence>
<dbReference type="GO" id="GO:0016020">
    <property type="term" value="C:membrane"/>
    <property type="evidence" value="ECO:0007669"/>
    <property type="project" value="UniProtKB-SubCell"/>
</dbReference>
<dbReference type="PANTHER" id="PTHR45339:SF1">
    <property type="entry name" value="HYBRID SIGNAL TRANSDUCTION HISTIDINE KINASE J"/>
    <property type="match status" value="1"/>
</dbReference>
<name>A0A090QJI6_9GAMM</name>
<sequence>MAYRLIVSPLTLMAKTVTEFDEQQVPVPIALPPRWFQDEISLLAARYNQSVSHIQETYQQLELARQQAEKANLKKSEFLANMSHEIRTPMNGIIGLSGIMLEMKMPSDQKEYITMLHSSSLSLLDLINDILDFSKIEAGKMEVNVMPVNLFSLAKEVESLFVVKAAEKGIGLSCSVESSVSPLLMGDGTKLRQVLTNLLSNAVKFTQQGQVSLSVQHKEATADQCRVQFSIQDTGIGIDPAQHALVFEKFQQADGSTTRQYGGTGLGLAICREMVQLMGGELTLDSALGEGCCFSFTLSFPYGEATEGQSYPELQDKHVLLVDDSRLNMRITTSQLAVQGVTAISCQNPHHALDEIIRAERAGQPFDVVIIDKWMPQMGGFQLASKLTESLGGQCPNLLMISAAPEHGDEERAAKSGIQTFMARPYKAEHLYWVLEQLISASSTVTKPSALPEKCETQSVESDVKAIGEQSLSPSPIISAAKTPVASNGKKVSSGLHCAESAKASSVILVVEDTVVNQKVARLMLEKLGAEVHVAENGQVALNMMQEHDFDLIFMDCQMPVLDGFAATQAIRERESDGEHIPIIALTANVVKEEKEKCLAAGMDDFVSKPVSKQILAEMLKNIVVYRKRLKPHKSDQITPMQVI</sequence>
<evidence type="ECO:0000256" key="10">
    <source>
        <dbReference type="ARBA" id="ARBA00064003"/>
    </source>
</evidence>
<feature type="domain" description="Histidine kinase" evidence="14">
    <location>
        <begin position="81"/>
        <end position="302"/>
    </location>
</feature>
<dbReference type="PRINTS" id="PR00344">
    <property type="entry name" value="BCTRLSENSOR"/>
</dbReference>
<evidence type="ECO:0000256" key="9">
    <source>
        <dbReference type="ARBA" id="ARBA00023012"/>
    </source>
</evidence>
<dbReference type="SUPFAM" id="SSF55874">
    <property type="entry name" value="ATPase domain of HSP90 chaperone/DNA topoisomerase II/histidine kinase"/>
    <property type="match status" value="1"/>
</dbReference>
<dbReference type="InterPro" id="IPR011006">
    <property type="entry name" value="CheY-like_superfamily"/>
</dbReference>
<dbReference type="eggNOG" id="COG2205">
    <property type="taxonomic scope" value="Bacteria"/>
</dbReference>
<dbReference type="InterPro" id="IPR004358">
    <property type="entry name" value="Sig_transdc_His_kin-like_C"/>
</dbReference>
<dbReference type="Proteomes" id="UP000029227">
    <property type="component" value="Unassembled WGS sequence"/>
</dbReference>
<dbReference type="PROSITE" id="PS50885">
    <property type="entry name" value="HAMP"/>
    <property type="match status" value="1"/>
</dbReference>
<dbReference type="CDD" id="cd17546">
    <property type="entry name" value="REC_hyHK_CKI1_RcsC-like"/>
    <property type="match status" value="2"/>
</dbReference>
<dbReference type="InterPro" id="IPR036890">
    <property type="entry name" value="HATPase_C_sf"/>
</dbReference>
<evidence type="ECO:0000256" key="3">
    <source>
        <dbReference type="ARBA" id="ARBA00012438"/>
    </source>
</evidence>
<dbReference type="SUPFAM" id="SSF47384">
    <property type="entry name" value="Homodimeric domain of signal transducing histidine kinase"/>
    <property type="match status" value="1"/>
</dbReference>
<evidence type="ECO:0000313" key="17">
    <source>
        <dbReference type="EMBL" id="GAL02413.1"/>
    </source>
</evidence>
<dbReference type="Pfam" id="PF00072">
    <property type="entry name" value="Response_reg"/>
    <property type="match status" value="2"/>
</dbReference>
<dbReference type="EMBL" id="BBMN01000001">
    <property type="protein sequence ID" value="GAL02413.1"/>
    <property type="molecule type" value="Genomic_DNA"/>
</dbReference>
<feature type="domain" description="HAMP" evidence="16">
    <location>
        <begin position="4"/>
        <end position="59"/>
    </location>
</feature>
<feature type="modified residue" description="4-aspartylphosphate" evidence="12">
    <location>
        <position position="372"/>
    </location>
</feature>
<keyword evidence="6" id="KW-0547">Nucleotide-binding</keyword>
<dbReference type="STRING" id="754436.JCM19237_5306"/>
<dbReference type="GO" id="GO:0000155">
    <property type="term" value="F:phosphorelay sensor kinase activity"/>
    <property type="evidence" value="ECO:0007669"/>
    <property type="project" value="InterPro"/>
</dbReference>
<dbReference type="InterPro" id="IPR001789">
    <property type="entry name" value="Sig_transdc_resp-reg_receiver"/>
</dbReference>
<dbReference type="InterPro" id="IPR003594">
    <property type="entry name" value="HATPase_dom"/>
</dbReference>
<evidence type="ECO:0000256" key="1">
    <source>
        <dbReference type="ARBA" id="ARBA00000085"/>
    </source>
</evidence>
<dbReference type="InterPro" id="IPR003660">
    <property type="entry name" value="HAMP_dom"/>
</dbReference>
<dbReference type="PROSITE" id="PS50110">
    <property type="entry name" value="RESPONSE_REGULATORY"/>
    <property type="match status" value="2"/>
</dbReference>
<evidence type="ECO:0000256" key="4">
    <source>
        <dbReference type="ARBA" id="ARBA00022553"/>
    </source>
</evidence>
<dbReference type="InterPro" id="IPR036097">
    <property type="entry name" value="HisK_dim/P_sf"/>
</dbReference>
<dbReference type="Gene3D" id="3.40.50.2300">
    <property type="match status" value="2"/>
</dbReference>
<keyword evidence="8" id="KW-0067">ATP-binding</keyword>
<dbReference type="PANTHER" id="PTHR45339">
    <property type="entry name" value="HYBRID SIGNAL TRANSDUCTION HISTIDINE KINASE J"/>
    <property type="match status" value="1"/>
</dbReference>
<feature type="modified residue" description="4-aspartylphosphate" evidence="12">
    <location>
        <position position="556"/>
    </location>
</feature>
<keyword evidence="13" id="KW-0175">Coiled coil</keyword>
<evidence type="ECO:0000259" key="15">
    <source>
        <dbReference type="PROSITE" id="PS50110"/>
    </source>
</evidence>
<dbReference type="SMART" id="SM00388">
    <property type="entry name" value="HisKA"/>
    <property type="match status" value="1"/>
</dbReference>
<dbReference type="InterPro" id="IPR003661">
    <property type="entry name" value="HisK_dim/P_dom"/>
</dbReference>
<dbReference type="Pfam" id="PF00512">
    <property type="entry name" value="HisKA"/>
    <property type="match status" value="1"/>
</dbReference>
<keyword evidence="9" id="KW-0902">Two-component regulatory system</keyword>
<evidence type="ECO:0000259" key="16">
    <source>
        <dbReference type="PROSITE" id="PS50885"/>
    </source>
</evidence>
<dbReference type="PROSITE" id="PS50109">
    <property type="entry name" value="HIS_KIN"/>
    <property type="match status" value="1"/>
</dbReference>
<dbReference type="Gene3D" id="3.30.565.10">
    <property type="entry name" value="Histidine kinase-like ATPase, C-terminal domain"/>
    <property type="match status" value="1"/>
</dbReference>
<dbReference type="Pfam" id="PF02518">
    <property type="entry name" value="HATPase_c"/>
    <property type="match status" value="1"/>
</dbReference>
<evidence type="ECO:0000259" key="14">
    <source>
        <dbReference type="PROSITE" id="PS50109"/>
    </source>
</evidence>
<keyword evidence="5" id="KW-0808">Transferase</keyword>
<keyword evidence="7 17" id="KW-0418">Kinase</keyword>
<organism evidence="17 18">
    <name type="scientific">Photobacterium aphoticum</name>
    <dbReference type="NCBI Taxonomy" id="754436"/>
    <lineage>
        <taxon>Bacteria</taxon>
        <taxon>Pseudomonadati</taxon>
        <taxon>Pseudomonadota</taxon>
        <taxon>Gammaproteobacteria</taxon>
        <taxon>Vibrionales</taxon>
        <taxon>Vibrionaceae</taxon>
        <taxon>Photobacterium</taxon>
    </lineage>
</organism>
<dbReference type="GO" id="GO:0005524">
    <property type="term" value="F:ATP binding"/>
    <property type="evidence" value="ECO:0007669"/>
    <property type="project" value="UniProtKB-KW"/>
</dbReference>
<evidence type="ECO:0000256" key="12">
    <source>
        <dbReference type="PROSITE-ProRule" id="PRU00169"/>
    </source>
</evidence>
<protein>
    <recommendedName>
        <fullName evidence="11">Sensory/regulatory protein RpfC</fullName>
        <ecNumber evidence="3">2.7.13.3</ecNumber>
    </recommendedName>
</protein>
<reference evidence="17 18" key="1">
    <citation type="journal article" date="2014" name="Genome Announc.">
        <title>Draft Genome Sequences of Two Vibrionaceae Species, Vibrio ponticus C121 and Photobacterium aphoticum C119, Isolated as Coral Reef Microbiota.</title>
        <authorList>
            <person name="Al-saari N."/>
            <person name="Meirelles P.M."/>
            <person name="Mino S."/>
            <person name="Suda W."/>
            <person name="Oshima K."/>
            <person name="Hattori M."/>
            <person name="Ohkuma M."/>
            <person name="Thompson F.L."/>
            <person name="Gomez-Gil B."/>
            <person name="Sawabe T."/>
            <person name="Sawabe T."/>
        </authorList>
    </citation>
    <scope>NUCLEOTIDE SEQUENCE [LARGE SCALE GENOMIC DNA]</scope>
    <source>
        <strain evidence="17 18">JCM 19237</strain>
    </source>
</reference>
<dbReference type="InterPro" id="IPR005467">
    <property type="entry name" value="His_kinase_dom"/>
</dbReference>
<dbReference type="AlphaFoldDB" id="A0A090QJI6"/>
<comment type="subunit">
    <text evidence="10">At low DSF concentrations, interacts with RpfF.</text>
</comment>
<evidence type="ECO:0000256" key="7">
    <source>
        <dbReference type="ARBA" id="ARBA00022777"/>
    </source>
</evidence>
<feature type="coiled-coil region" evidence="13">
    <location>
        <begin position="51"/>
        <end position="81"/>
    </location>
</feature>
<evidence type="ECO:0000256" key="8">
    <source>
        <dbReference type="ARBA" id="ARBA00022840"/>
    </source>
</evidence>
<dbReference type="Gene3D" id="1.10.287.130">
    <property type="match status" value="1"/>
</dbReference>
<feature type="domain" description="Response regulatory" evidence="15">
    <location>
        <begin position="318"/>
        <end position="439"/>
    </location>
</feature>
<comment type="catalytic activity">
    <reaction evidence="1">
        <text>ATP + protein L-histidine = ADP + protein N-phospho-L-histidine.</text>
        <dbReference type="EC" id="2.7.13.3"/>
    </reaction>
</comment>
<keyword evidence="4 12" id="KW-0597">Phosphoprotein</keyword>
<evidence type="ECO:0000256" key="13">
    <source>
        <dbReference type="SAM" id="Coils"/>
    </source>
</evidence>
<feature type="domain" description="Response regulatory" evidence="15">
    <location>
        <begin position="507"/>
        <end position="624"/>
    </location>
</feature>
<dbReference type="eggNOG" id="COG0642">
    <property type="taxonomic scope" value="Bacteria"/>
</dbReference>